<evidence type="ECO:0000313" key="1">
    <source>
        <dbReference type="EMBL" id="XCG65516.1"/>
    </source>
</evidence>
<gene>
    <name evidence="1" type="ORF">ABLG96_09685</name>
</gene>
<keyword evidence="1" id="KW-0547">Nucleotide-binding</keyword>
<reference evidence="1" key="1">
    <citation type="submission" date="2024-05" db="EMBL/GenBank/DDBJ databases">
        <authorList>
            <person name="Cai S.Y."/>
            <person name="Jin L.M."/>
            <person name="Li H.R."/>
        </authorList>
    </citation>
    <scope>NUCLEOTIDE SEQUENCE</scope>
    <source>
        <strain evidence="1">A5-74</strain>
    </source>
</reference>
<keyword evidence="1" id="KW-0067">ATP-binding</keyword>
<proteinExistence type="predicted"/>
<dbReference type="GO" id="GO:0005524">
    <property type="term" value="F:ATP binding"/>
    <property type="evidence" value="ECO:0007669"/>
    <property type="project" value="UniProtKB-KW"/>
</dbReference>
<dbReference type="RefSeq" id="WP_353651121.1">
    <property type="nucleotide sequence ID" value="NZ_CP159218.1"/>
</dbReference>
<organism evidence="1">
    <name type="scientific">Nakamurella sp. A5-74</name>
    <dbReference type="NCBI Taxonomy" id="3158264"/>
    <lineage>
        <taxon>Bacteria</taxon>
        <taxon>Bacillati</taxon>
        <taxon>Actinomycetota</taxon>
        <taxon>Actinomycetes</taxon>
        <taxon>Nakamurellales</taxon>
        <taxon>Nakamurellaceae</taxon>
        <taxon>Nakamurella</taxon>
    </lineage>
</organism>
<dbReference type="EMBL" id="CP159218">
    <property type="protein sequence ID" value="XCG65516.1"/>
    <property type="molecule type" value="Genomic_DNA"/>
</dbReference>
<dbReference type="SUPFAM" id="SSF52540">
    <property type="entry name" value="P-loop containing nucleoside triphosphate hydrolases"/>
    <property type="match status" value="1"/>
</dbReference>
<accession>A0AAU8DUI2</accession>
<name>A0AAU8DUI2_9ACTN</name>
<protein>
    <submittedName>
        <fullName evidence="1">ATP-binding protein</fullName>
    </submittedName>
</protein>
<dbReference type="InterPro" id="IPR027417">
    <property type="entry name" value="P-loop_NTPase"/>
</dbReference>
<dbReference type="Gene3D" id="3.40.50.300">
    <property type="entry name" value="P-loop containing nucleotide triphosphate hydrolases"/>
    <property type="match status" value="1"/>
</dbReference>
<sequence length="166" mass="18342">MLCGRSLSGKSTLARQLADALPATVIALDHLNAERGLSSGAGIPLTEWGRTHEIAHDRTRTELLAGRSVVVDDTSSPRFLRDRWRDVGREAAVPVTLVYLDTPIEVSAARHAVNRSDPVRPDVADRVLRDHLDGFEPPELDEDAIRVAFGSPEGIEVLLRRIRVRR</sequence>
<dbReference type="AlphaFoldDB" id="A0AAU8DUI2"/>
<dbReference type="Pfam" id="PF13671">
    <property type="entry name" value="AAA_33"/>
    <property type="match status" value="1"/>
</dbReference>